<gene>
    <name evidence="2" type="ORF">NQ314_017195</name>
</gene>
<dbReference type="AlphaFoldDB" id="A0AAV8WUV4"/>
<dbReference type="GO" id="GO:0003743">
    <property type="term" value="F:translation initiation factor activity"/>
    <property type="evidence" value="ECO:0007669"/>
    <property type="project" value="InterPro"/>
</dbReference>
<evidence type="ECO:0000313" key="3">
    <source>
        <dbReference type="Proteomes" id="UP001162156"/>
    </source>
</evidence>
<accession>A0AAV8WUV4</accession>
<evidence type="ECO:0000259" key="1">
    <source>
        <dbReference type="PROSITE" id="PS50296"/>
    </source>
</evidence>
<proteinExistence type="predicted"/>
<dbReference type="EMBL" id="JANEYF010004805">
    <property type="protein sequence ID" value="KAJ8930030.1"/>
    <property type="molecule type" value="Genomic_DNA"/>
</dbReference>
<comment type="caution">
    <text evidence="2">The sequence shown here is derived from an EMBL/GenBank/DDBJ whole genome shotgun (WGS) entry which is preliminary data.</text>
</comment>
<dbReference type="PANTHER" id="PTHR12217:SF4">
    <property type="entry name" value="EUKARYOTIC TRANSLATION INITIATION FACTOR 2D"/>
    <property type="match status" value="1"/>
</dbReference>
<reference evidence="2" key="1">
    <citation type="journal article" date="2023" name="Insect Mol. Biol.">
        <title>Genome sequencing provides insights into the evolution of gene families encoding plant cell wall-degrading enzymes in longhorned beetles.</title>
        <authorList>
            <person name="Shin N.R."/>
            <person name="Okamura Y."/>
            <person name="Kirsch R."/>
            <person name="Pauchet Y."/>
        </authorList>
    </citation>
    <scope>NUCLEOTIDE SEQUENCE</scope>
    <source>
        <strain evidence="2">RBIC_L_NR</strain>
    </source>
</reference>
<dbReference type="Pfam" id="PF01253">
    <property type="entry name" value="SUI1"/>
    <property type="match status" value="1"/>
</dbReference>
<dbReference type="InterPro" id="IPR039757">
    <property type="entry name" value="EIF2D"/>
</dbReference>
<sequence>MLILVKPRDILAVICKTENTVTWEELIEKICNSMKSCYKVKTGNEEILNKGKVSPITISVSVRSGNKKVTLVDNLEPFGVRLADFAKECQHGVAASTSISRPPGKKSDQLLVQGNQVLFVYNLLTGMRVNYLLFIRSVTGVFFF</sequence>
<dbReference type="InterPro" id="IPR001950">
    <property type="entry name" value="SUI1"/>
</dbReference>
<dbReference type="Gene3D" id="3.30.780.10">
    <property type="entry name" value="SUI1-like domain"/>
    <property type="match status" value="1"/>
</dbReference>
<dbReference type="InterPro" id="IPR036877">
    <property type="entry name" value="SUI1_dom_sf"/>
</dbReference>
<dbReference type="Proteomes" id="UP001162156">
    <property type="component" value="Unassembled WGS sequence"/>
</dbReference>
<evidence type="ECO:0000313" key="2">
    <source>
        <dbReference type="EMBL" id="KAJ8930030.1"/>
    </source>
</evidence>
<organism evidence="2 3">
    <name type="scientific">Rhamnusium bicolor</name>
    <dbReference type="NCBI Taxonomy" id="1586634"/>
    <lineage>
        <taxon>Eukaryota</taxon>
        <taxon>Metazoa</taxon>
        <taxon>Ecdysozoa</taxon>
        <taxon>Arthropoda</taxon>
        <taxon>Hexapoda</taxon>
        <taxon>Insecta</taxon>
        <taxon>Pterygota</taxon>
        <taxon>Neoptera</taxon>
        <taxon>Endopterygota</taxon>
        <taxon>Coleoptera</taxon>
        <taxon>Polyphaga</taxon>
        <taxon>Cucujiformia</taxon>
        <taxon>Chrysomeloidea</taxon>
        <taxon>Cerambycidae</taxon>
        <taxon>Lepturinae</taxon>
        <taxon>Rhagiini</taxon>
        <taxon>Rhamnusium</taxon>
    </lineage>
</organism>
<dbReference type="GO" id="GO:0001731">
    <property type="term" value="P:formation of translation preinitiation complex"/>
    <property type="evidence" value="ECO:0007669"/>
    <property type="project" value="InterPro"/>
</dbReference>
<name>A0AAV8WUV4_9CUCU</name>
<dbReference type="PANTHER" id="PTHR12217">
    <property type="entry name" value="EUKARYOTIC TRANSLATION INITIATION FACTOR 2D"/>
    <property type="match status" value="1"/>
</dbReference>
<protein>
    <recommendedName>
        <fullName evidence="1">SUI1 domain-containing protein</fullName>
    </recommendedName>
</protein>
<dbReference type="SUPFAM" id="SSF55159">
    <property type="entry name" value="eIF1-like"/>
    <property type="match status" value="1"/>
</dbReference>
<dbReference type="InterPro" id="IPR039759">
    <property type="entry name" value="eIF2D_SUI1"/>
</dbReference>
<feature type="domain" description="SUI1" evidence="1">
    <location>
        <begin position="56"/>
        <end position="128"/>
    </location>
</feature>
<dbReference type="CDD" id="cd11608">
    <property type="entry name" value="eIF2D_C"/>
    <property type="match status" value="1"/>
</dbReference>
<keyword evidence="3" id="KW-1185">Reference proteome</keyword>
<dbReference type="PROSITE" id="PS50296">
    <property type="entry name" value="SUI1"/>
    <property type="match status" value="1"/>
</dbReference>